<feature type="domain" description="HTH lysR-type" evidence="6">
    <location>
        <begin position="105"/>
        <end position="157"/>
    </location>
</feature>
<evidence type="ECO:0000313" key="8">
    <source>
        <dbReference type="Proteomes" id="UP000509367"/>
    </source>
</evidence>
<dbReference type="Proteomes" id="UP000509367">
    <property type="component" value="Chromosome"/>
</dbReference>
<dbReference type="FunFam" id="1.10.10.10:FF:000001">
    <property type="entry name" value="LysR family transcriptional regulator"/>
    <property type="match status" value="1"/>
</dbReference>
<keyword evidence="4" id="KW-0804">Transcription</keyword>
<dbReference type="RefSeq" id="WP_175277556.1">
    <property type="nucleotide sequence ID" value="NZ_CP054836.1"/>
</dbReference>
<dbReference type="Gene3D" id="3.40.190.10">
    <property type="entry name" value="Periplasmic binding protein-like II"/>
    <property type="match status" value="2"/>
</dbReference>
<dbReference type="Pfam" id="PF00126">
    <property type="entry name" value="HTH_1"/>
    <property type="match status" value="2"/>
</dbReference>
<keyword evidence="8" id="KW-1185">Reference proteome</keyword>
<comment type="similarity">
    <text evidence="1">Belongs to the LysR transcriptional regulatory family.</text>
</comment>
<gene>
    <name evidence="7" type="ORF">HTY61_14975</name>
</gene>
<dbReference type="InterPro" id="IPR005119">
    <property type="entry name" value="LysR_subst-bd"/>
</dbReference>
<feature type="domain" description="HTH lysR-type" evidence="6">
    <location>
        <begin position="2"/>
        <end position="59"/>
    </location>
</feature>
<evidence type="ECO:0000256" key="5">
    <source>
        <dbReference type="SAM" id="SignalP"/>
    </source>
</evidence>
<dbReference type="KEGG" id="orm:HTY61_14975"/>
<dbReference type="PANTHER" id="PTHR30126">
    <property type="entry name" value="HTH-TYPE TRANSCRIPTIONAL REGULATOR"/>
    <property type="match status" value="1"/>
</dbReference>
<evidence type="ECO:0000256" key="4">
    <source>
        <dbReference type="ARBA" id="ARBA00023163"/>
    </source>
</evidence>
<dbReference type="EMBL" id="CP054836">
    <property type="protein sequence ID" value="QKV19664.1"/>
    <property type="molecule type" value="Genomic_DNA"/>
</dbReference>
<dbReference type="InterPro" id="IPR036390">
    <property type="entry name" value="WH_DNA-bd_sf"/>
</dbReference>
<dbReference type="AlphaFoldDB" id="A0A6N1VFN7"/>
<dbReference type="InterPro" id="IPR036388">
    <property type="entry name" value="WH-like_DNA-bd_sf"/>
</dbReference>
<protein>
    <submittedName>
        <fullName evidence="7">LysR family transcriptional regulator</fullName>
    </submittedName>
</protein>
<dbReference type="PROSITE" id="PS50931">
    <property type="entry name" value="HTH_LYSR"/>
    <property type="match status" value="2"/>
</dbReference>
<dbReference type="Pfam" id="PF03466">
    <property type="entry name" value="LysR_substrate"/>
    <property type="match status" value="1"/>
</dbReference>
<dbReference type="GO" id="GO:0000976">
    <property type="term" value="F:transcription cis-regulatory region binding"/>
    <property type="evidence" value="ECO:0007669"/>
    <property type="project" value="TreeGrafter"/>
</dbReference>
<dbReference type="SUPFAM" id="SSF53850">
    <property type="entry name" value="Periplasmic binding protein-like II"/>
    <property type="match status" value="1"/>
</dbReference>
<dbReference type="Gene3D" id="1.10.10.10">
    <property type="entry name" value="Winged helix-like DNA-binding domain superfamily/Winged helix DNA-binding domain"/>
    <property type="match status" value="2"/>
</dbReference>
<organism evidence="7 8">
    <name type="scientific">Oricola thermophila</name>
    <dbReference type="NCBI Taxonomy" id="2742145"/>
    <lineage>
        <taxon>Bacteria</taxon>
        <taxon>Pseudomonadati</taxon>
        <taxon>Pseudomonadota</taxon>
        <taxon>Alphaproteobacteria</taxon>
        <taxon>Hyphomicrobiales</taxon>
        <taxon>Ahrensiaceae</taxon>
        <taxon>Oricola</taxon>
    </lineage>
</organism>
<dbReference type="PANTHER" id="PTHR30126:SF40">
    <property type="entry name" value="HTH-TYPE TRANSCRIPTIONAL REGULATOR GLTR"/>
    <property type="match status" value="1"/>
</dbReference>
<evidence type="ECO:0000256" key="3">
    <source>
        <dbReference type="ARBA" id="ARBA00023125"/>
    </source>
</evidence>
<dbReference type="InterPro" id="IPR000847">
    <property type="entry name" value="LysR_HTH_N"/>
</dbReference>
<evidence type="ECO:0000313" key="7">
    <source>
        <dbReference type="EMBL" id="QKV19664.1"/>
    </source>
</evidence>
<keyword evidence="3" id="KW-0238">DNA-binding</keyword>
<feature type="chain" id="PRO_5026885167" evidence="5">
    <location>
        <begin position="23"/>
        <end position="399"/>
    </location>
</feature>
<keyword evidence="5" id="KW-0732">Signal</keyword>
<proteinExistence type="inferred from homology"/>
<evidence type="ECO:0000256" key="1">
    <source>
        <dbReference type="ARBA" id="ARBA00009437"/>
    </source>
</evidence>
<reference evidence="7 8" key="1">
    <citation type="submission" date="2020-06" db="EMBL/GenBank/DDBJ databases">
        <title>Oricola thermophila sp. nov. isolated from a tidal sediments.</title>
        <authorList>
            <person name="Kwon K.K."/>
            <person name="Yang S.-H."/>
            <person name="Park M.-J."/>
        </authorList>
    </citation>
    <scope>NUCLEOTIDE SEQUENCE [LARGE SCALE GENOMIC DNA]</scope>
    <source>
        <strain evidence="7 8">MEBiC13590</strain>
    </source>
</reference>
<keyword evidence="2" id="KW-0805">Transcription regulation</keyword>
<dbReference type="SUPFAM" id="SSF46785">
    <property type="entry name" value="Winged helix' DNA-binding domain"/>
    <property type="match status" value="2"/>
</dbReference>
<evidence type="ECO:0000259" key="6">
    <source>
        <dbReference type="PROSITE" id="PS50931"/>
    </source>
</evidence>
<dbReference type="GO" id="GO:0003700">
    <property type="term" value="F:DNA-binding transcription factor activity"/>
    <property type="evidence" value="ECO:0007669"/>
    <property type="project" value="InterPro"/>
</dbReference>
<accession>A0A6N1VFN7</accession>
<feature type="signal peptide" evidence="5">
    <location>
        <begin position="1"/>
        <end position="22"/>
    </location>
</feature>
<sequence>MIKLRKLRVMAAVADAGSVAGAAQHLNLSQPAVTRSIQSLETELGVELFARTGRGIHCNTNGRTLARRVRRALHQLRIAESALSPPGREVFATAPLSEQASDHELSAVVNIAAHGSVSAAARKVGISQPALNRSLRMLETRLGQDLFDRTGQGMRTTPAGDHVVRRAKLAMSEIRQGLEEIAFASGAAGTVGGRIRIGALPLTQIRLVPLALKSLLERFPAAEIAVEDGSYTSLLAALRHGDIDLLVGTIRDANETFSISLFEDVTALAVGADHPLAYKEKVSLADCLNWDWVLPFAGVPLRVILEGAIADEGLAPPRNVIETDSMIVARTLLVESRYIAALSPHQLHYEIKAGLLKILPVNIGQRPRPVGVTMREDFQPTPLIGALISELKRVAGEIA</sequence>
<name>A0A6N1VFN7_9HYPH</name>
<dbReference type="PRINTS" id="PR00039">
    <property type="entry name" value="HTHLYSR"/>
</dbReference>
<evidence type="ECO:0000256" key="2">
    <source>
        <dbReference type="ARBA" id="ARBA00023015"/>
    </source>
</evidence>